<evidence type="ECO:0000256" key="2">
    <source>
        <dbReference type="ARBA" id="ARBA00023015"/>
    </source>
</evidence>
<protein>
    <recommendedName>
        <fullName evidence="8">Vestigial</fullName>
    </recommendedName>
</protein>
<dbReference type="PANTHER" id="PTHR15950">
    <property type="entry name" value="TRANSCRIPTION COFACTOR VESTIGIAL-LIKE PROTEIN"/>
    <property type="match status" value="1"/>
</dbReference>
<evidence type="ECO:0000256" key="1">
    <source>
        <dbReference type="ARBA" id="ARBA00004123"/>
    </source>
</evidence>
<comment type="subcellular location">
    <subcellularLocation>
        <location evidence="1">Nucleus</location>
    </subcellularLocation>
</comment>
<dbReference type="Pfam" id="PF07545">
    <property type="entry name" value="Vg_Tdu"/>
    <property type="match status" value="1"/>
</dbReference>
<evidence type="ECO:0000313" key="7">
    <source>
        <dbReference type="Proteomes" id="UP001497497"/>
    </source>
</evidence>
<feature type="compositionally biased region" description="Polar residues" evidence="5">
    <location>
        <begin position="78"/>
        <end position="92"/>
    </location>
</feature>
<evidence type="ECO:0000256" key="5">
    <source>
        <dbReference type="SAM" id="MobiDB-lite"/>
    </source>
</evidence>
<feature type="compositionally biased region" description="Low complexity" evidence="5">
    <location>
        <begin position="1"/>
        <end position="32"/>
    </location>
</feature>
<proteinExistence type="predicted"/>
<evidence type="ECO:0000256" key="4">
    <source>
        <dbReference type="ARBA" id="ARBA00023242"/>
    </source>
</evidence>
<feature type="non-terminal residue" evidence="6">
    <location>
        <position position="1"/>
    </location>
</feature>
<feature type="region of interest" description="Disordered" evidence="5">
    <location>
        <begin position="127"/>
        <end position="150"/>
    </location>
</feature>
<feature type="compositionally biased region" description="Basic and acidic residues" evidence="5">
    <location>
        <begin position="34"/>
        <end position="45"/>
    </location>
</feature>
<feature type="non-terminal residue" evidence="6">
    <location>
        <position position="250"/>
    </location>
</feature>
<gene>
    <name evidence="6" type="ORF">GSLYS_00006837001</name>
</gene>
<feature type="region of interest" description="Disordered" evidence="5">
    <location>
        <begin position="1"/>
        <end position="45"/>
    </location>
</feature>
<accession>A0AAV2HHA7</accession>
<evidence type="ECO:0000313" key="6">
    <source>
        <dbReference type="EMBL" id="CAL1532819.1"/>
    </source>
</evidence>
<name>A0AAV2HHA7_LYMST</name>
<dbReference type="GO" id="GO:0006355">
    <property type="term" value="P:regulation of DNA-templated transcription"/>
    <property type="evidence" value="ECO:0007669"/>
    <property type="project" value="InterPro"/>
</dbReference>
<organism evidence="6 7">
    <name type="scientific">Lymnaea stagnalis</name>
    <name type="common">Great pond snail</name>
    <name type="synonym">Helix stagnalis</name>
    <dbReference type="NCBI Taxonomy" id="6523"/>
    <lineage>
        <taxon>Eukaryota</taxon>
        <taxon>Metazoa</taxon>
        <taxon>Spiralia</taxon>
        <taxon>Lophotrochozoa</taxon>
        <taxon>Mollusca</taxon>
        <taxon>Gastropoda</taxon>
        <taxon>Heterobranchia</taxon>
        <taxon>Euthyneura</taxon>
        <taxon>Panpulmonata</taxon>
        <taxon>Hygrophila</taxon>
        <taxon>Lymnaeoidea</taxon>
        <taxon>Lymnaeidae</taxon>
        <taxon>Lymnaea</taxon>
    </lineage>
</organism>
<keyword evidence="2" id="KW-0805">Transcription regulation</keyword>
<keyword evidence="4" id="KW-0539">Nucleus</keyword>
<sequence length="250" mass="26570">APTLLTPSSSGPPSGPAITASSPPSPASSSSGQVKEESIRDGEPRGAHYLGANCVLFTYFSGDTSSVVDDHFTRALNQTSGCEPADSQTRSKALSHKAPTPMSARNLPPSFWNSSYQYNSNHLFTQGGSQYHGHGGGSGGPSGSASDMNPFHSSHPYLSPALHGLSNLPADPWAYSFPSPSPAMPYPHRPVPYDLSYPATSRFSQNYSSFLMQPSAVRSAQFSAMAGHCDVTKSTDHSRSRYTDHRLSSD</sequence>
<comment type="caution">
    <text evidence="6">The sequence shown here is derived from an EMBL/GenBank/DDBJ whole genome shotgun (WGS) entry which is preliminary data.</text>
</comment>
<dbReference type="EMBL" id="CAXITT010000125">
    <property type="protein sequence ID" value="CAL1532819.1"/>
    <property type="molecule type" value="Genomic_DNA"/>
</dbReference>
<feature type="compositionally biased region" description="Gly residues" evidence="5">
    <location>
        <begin position="133"/>
        <end position="142"/>
    </location>
</feature>
<feature type="region of interest" description="Disordered" evidence="5">
    <location>
        <begin position="78"/>
        <end position="106"/>
    </location>
</feature>
<evidence type="ECO:0000256" key="3">
    <source>
        <dbReference type="ARBA" id="ARBA00023163"/>
    </source>
</evidence>
<dbReference type="GO" id="GO:0005634">
    <property type="term" value="C:nucleus"/>
    <property type="evidence" value="ECO:0007669"/>
    <property type="project" value="UniProtKB-SubCell"/>
</dbReference>
<keyword evidence="7" id="KW-1185">Reference proteome</keyword>
<keyword evidence="3" id="KW-0804">Transcription</keyword>
<dbReference type="Proteomes" id="UP001497497">
    <property type="component" value="Unassembled WGS sequence"/>
</dbReference>
<dbReference type="AlphaFoldDB" id="A0AAV2HHA7"/>
<evidence type="ECO:0008006" key="8">
    <source>
        <dbReference type="Google" id="ProtNLM"/>
    </source>
</evidence>
<reference evidence="6 7" key="1">
    <citation type="submission" date="2024-04" db="EMBL/GenBank/DDBJ databases">
        <authorList>
            <consortium name="Genoscope - CEA"/>
            <person name="William W."/>
        </authorList>
    </citation>
    <scope>NUCLEOTIDE SEQUENCE [LARGE SCALE GENOMIC DNA]</scope>
</reference>
<dbReference type="PANTHER" id="PTHR15950:SF15">
    <property type="entry name" value="PROTEIN VESTIGIAL"/>
    <property type="match status" value="1"/>
</dbReference>
<dbReference type="InterPro" id="IPR011520">
    <property type="entry name" value="Vg_fam"/>
</dbReference>